<dbReference type="Proteomes" id="UP000326877">
    <property type="component" value="Unassembled WGS sequence"/>
</dbReference>
<evidence type="ECO:0000256" key="2">
    <source>
        <dbReference type="SAM" id="Phobius"/>
    </source>
</evidence>
<sequence>MRGLGMFILFSLPCSFYPFIFLVLSSLCLYQCLYLVQGVSAKQDKETNKLQPKKQKHPPNPLSKHNHNNIDRPPPLNLPPSHPTRSLHDNHTTATSLPRTPPQPNLRTKPSRLQHPNHNHQPNALLPRRLGHHAPNPPRIKQTQARSGPGPDARTIARLPIPARRSTRTRTSSLLRRRKTPTIHRA</sequence>
<feature type="compositionally biased region" description="Basic residues" evidence="1">
    <location>
        <begin position="175"/>
        <end position="186"/>
    </location>
</feature>
<evidence type="ECO:0000313" key="3">
    <source>
        <dbReference type="EMBL" id="KAE8395162.1"/>
    </source>
</evidence>
<accession>A0A5N7CLP9</accession>
<proteinExistence type="predicted"/>
<keyword evidence="2" id="KW-1133">Transmembrane helix</keyword>
<dbReference type="AlphaFoldDB" id="A0A5N7CLP9"/>
<dbReference type="EMBL" id="ML735220">
    <property type="protein sequence ID" value="KAE8395162.1"/>
    <property type="molecule type" value="Genomic_DNA"/>
</dbReference>
<feature type="region of interest" description="Disordered" evidence="1">
    <location>
        <begin position="43"/>
        <end position="186"/>
    </location>
</feature>
<keyword evidence="2" id="KW-0472">Membrane</keyword>
<feature type="compositionally biased region" description="Basic residues" evidence="1">
    <location>
        <begin position="109"/>
        <end position="118"/>
    </location>
</feature>
<gene>
    <name evidence="3" type="ORF">BDV23DRAFT_146266</name>
</gene>
<organism evidence="3">
    <name type="scientific">Petromyces alliaceus</name>
    <name type="common">Aspergillus alliaceus</name>
    <dbReference type="NCBI Taxonomy" id="209559"/>
    <lineage>
        <taxon>Eukaryota</taxon>
        <taxon>Fungi</taxon>
        <taxon>Dikarya</taxon>
        <taxon>Ascomycota</taxon>
        <taxon>Pezizomycotina</taxon>
        <taxon>Eurotiomycetes</taxon>
        <taxon>Eurotiomycetidae</taxon>
        <taxon>Eurotiales</taxon>
        <taxon>Aspergillaceae</taxon>
        <taxon>Aspergillus</taxon>
        <taxon>Aspergillus subgen. Circumdati</taxon>
    </lineage>
</organism>
<feature type="compositionally biased region" description="Pro residues" evidence="1">
    <location>
        <begin position="72"/>
        <end position="82"/>
    </location>
</feature>
<name>A0A5N7CLP9_PETAA</name>
<evidence type="ECO:0000256" key="1">
    <source>
        <dbReference type="SAM" id="MobiDB-lite"/>
    </source>
</evidence>
<keyword evidence="2" id="KW-0812">Transmembrane</keyword>
<feature type="transmembrane region" description="Helical" evidence="2">
    <location>
        <begin position="16"/>
        <end position="36"/>
    </location>
</feature>
<protein>
    <submittedName>
        <fullName evidence="3">Uncharacterized protein</fullName>
    </submittedName>
</protein>
<reference evidence="3" key="1">
    <citation type="submission" date="2019-04" db="EMBL/GenBank/DDBJ databases">
        <title>Friends and foes A comparative genomics studyof 23 Aspergillus species from section Flavi.</title>
        <authorList>
            <consortium name="DOE Joint Genome Institute"/>
            <person name="Kjaerbolling I."/>
            <person name="Vesth T."/>
            <person name="Frisvad J.C."/>
            <person name="Nybo J.L."/>
            <person name="Theobald S."/>
            <person name="Kildgaard S."/>
            <person name="Isbrandt T."/>
            <person name="Kuo A."/>
            <person name="Sato A."/>
            <person name="Lyhne E.K."/>
            <person name="Kogle M.E."/>
            <person name="Wiebenga A."/>
            <person name="Kun R.S."/>
            <person name="Lubbers R.J."/>
            <person name="Makela M.R."/>
            <person name="Barry K."/>
            <person name="Chovatia M."/>
            <person name="Clum A."/>
            <person name="Daum C."/>
            <person name="Haridas S."/>
            <person name="He G."/>
            <person name="LaButti K."/>
            <person name="Lipzen A."/>
            <person name="Mondo S."/>
            <person name="Riley R."/>
            <person name="Salamov A."/>
            <person name="Simmons B.A."/>
            <person name="Magnuson J.K."/>
            <person name="Henrissat B."/>
            <person name="Mortensen U.H."/>
            <person name="Larsen T.O."/>
            <person name="Devries R.P."/>
            <person name="Grigoriev I.V."/>
            <person name="Machida M."/>
            <person name="Baker S.E."/>
            <person name="Andersen M.R."/>
        </authorList>
    </citation>
    <scope>NUCLEOTIDE SEQUENCE [LARGE SCALE GENOMIC DNA]</scope>
    <source>
        <strain evidence="3">IBT 14317</strain>
    </source>
</reference>